<dbReference type="InterPro" id="IPR001789">
    <property type="entry name" value="Sig_transdc_resp-reg_receiver"/>
</dbReference>
<keyword evidence="20" id="KW-1185">Reference proteome</keyword>
<dbReference type="InterPro" id="IPR036641">
    <property type="entry name" value="HPT_dom_sf"/>
</dbReference>
<dbReference type="InterPro" id="IPR011047">
    <property type="entry name" value="Quinoprotein_ADH-like_sf"/>
</dbReference>
<dbReference type="PROSITE" id="PS50109">
    <property type="entry name" value="HIS_KIN"/>
    <property type="match status" value="1"/>
</dbReference>
<dbReference type="SUPFAM" id="SSF55874">
    <property type="entry name" value="ATPase domain of HSP90 chaperone/DNA topoisomerase II/histidine kinase"/>
    <property type="match status" value="1"/>
</dbReference>
<evidence type="ECO:0000256" key="6">
    <source>
        <dbReference type="ARBA" id="ARBA00022679"/>
    </source>
</evidence>
<dbReference type="PRINTS" id="PR00344">
    <property type="entry name" value="BCTRLSENSOR"/>
</dbReference>
<dbReference type="PANTHER" id="PTHR45339">
    <property type="entry name" value="HYBRID SIGNAL TRANSDUCTION HISTIDINE KINASE J"/>
    <property type="match status" value="1"/>
</dbReference>
<evidence type="ECO:0000256" key="1">
    <source>
        <dbReference type="ARBA" id="ARBA00000085"/>
    </source>
</evidence>
<dbReference type="GO" id="GO:0005524">
    <property type="term" value="F:ATP binding"/>
    <property type="evidence" value="ECO:0007669"/>
    <property type="project" value="UniProtKB-KW"/>
</dbReference>
<dbReference type="SUPFAM" id="SSF63829">
    <property type="entry name" value="Calcium-dependent phosphotriesterase"/>
    <property type="match status" value="1"/>
</dbReference>
<dbReference type="InterPro" id="IPR013783">
    <property type="entry name" value="Ig-like_fold"/>
</dbReference>
<keyword evidence="6" id="KW-0808">Transferase</keyword>
<evidence type="ECO:0000313" key="19">
    <source>
        <dbReference type="EMBL" id="GLR70108.1"/>
    </source>
</evidence>
<dbReference type="GO" id="GO:0005886">
    <property type="term" value="C:plasma membrane"/>
    <property type="evidence" value="ECO:0007669"/>
    <property type="project" value="UniProtKB-SubCell"/>
</dbReference>
<dbReference type="Pfam" id="PF00072">
    <property type="entry name" value="Response_reg"/>
    <property type="match status" value="1"/>
</dbReference>
<dbReference type="Gene3D" id="3.40.50.2300">
    <property type="match status" value="1"/>
</dbReference>
<evidence type="ECO:0000256" key="15">
    <source>
        <dbReference type="PROSITE-ProRule" id="PRU00169"/>
    </source>
</evidence>
<dbReference type="InterPro" id="IPR003661">
    <property type="entry name" value="HisK_dim/P_dom"/>
</dbReference>
<dbReference type="InterPro" id="IPR036890">
    <property type="entry name" value="HATPase_C_sf"/>
</dbReference>
<reference evidence="19" key="1">
    <citation type="journal article" date="2014" name="Int. J. Syst. Evol. Microbiol.">
        <title>Complete genome sequence of Corynebacterium casei LMG S-19264T (=DSM 44701T), isolated from a smear-ripened cheese.</title>
        <authorList>
            <consortium name="US DOE Joint Genome Institute (JGI-PGF)"/>
            <person name="Walter F."/>
            <person name="Albersmeier A."/>
            <person name="Kalinowski J."/>
            <person name="Ruckert C."/>
        </authorList>
    </citation>
    <scope>NUCLEOTIDE SEQUENCE</scope>
    <source>
        <strain evidence="19">NBRC 110023</strain>
    </source>
</reference>
<dbReference type="SMART" id="SM00448">
    <property type="entry name" value="REC"/>
    <property type="match status" value="1"/>
</dbReference>
<evidence type="ECO:0000259" key="18">
    <source>
        <dbReference type="PROSITE" id="PS50894"/>
    </source>
</evidence>
<dbReference type="SUPFAM" id="SSF47226">
    <property type="entry name" value="Histidine-containing phosphotransfer domain, HPT domain"/>
    <property type="match status" value="1"/>
</dbReference>
<dbReference type="GO" id="GO:0000155">
    <property type="term" value="F:phosphorelay sensor kinase activity"/>
    <property type="evidence" value="ECO:0007669"/>
    <property type="project" value="InterPro"/>
</dbReference>
<evidence type="ECO:0000256" key="13">
    <source>
        <dbReference type="ARBA" id="ARBA00023136"/>
    </source>
</evidence>
<organism evidence="19 20">
    <name type="scientific">Agaribacter marinus</name>
    <dbReference type="NCBI Taxonomy" id="1431249"/>
    <lineage>
        <taxon>Bacteria</taxon>
        <taxon>Pseudomonadati</taxon>
        <taxon>Pseudomonadota</taxon>
        <taxon>Gammaproteobacteria</taxon>
        <taxon>Alteromonadales</taxon>
        <taxon>Alteromonadaceae</taxon>
        <taxon>Agaribacter</taxon>
    </lineage>
</organism>
<dbReference type="SUPFAM" id="SSF52172">
    <property type="entry name" value="CheY-like"/>
    <property type="match status" value="1"/>
</dbReference>
<evidence type="ECO:0000256" key="10">
    <source>
        <dbReference type="ARBA" id="ARBA00022840"/>
    </source>
</evidence>
<evidence type="ECO:0000256" key="11">
    <source>
        <dbReference type="ARBA" id="ARBA00022989"/>
    </source>
</evidence>
<keyword evidence="4" id="KW-1003">Cell membrane</keyword>
<dbReference type="PROSITE" id="PS50110">
    <property type="entry name" value="RESPONSE_REGULATORY"/>
    <property type="match status" value="1"/>
</dbReference>
<dbReference type="InterPro" id="IPR015943">
    <property type="entry name" value="WD40/YVTN_repeat-like_dom_sf"/>
</dbReference>
<dbReference type="CDD" id="cd16922">
    <property type="entry name" value="HATPase_EvgS-ArcB-TorS-like"/>
    <property type="match status" value="1"/>
</dbReference>
<dbReference type="InterPro" id="IPR036097">
    <property type="entry name" value="HisK_dim/P_sf"/>
</dbReference>
<evidence type="ECO:0000313" key="20">
    <source>
        <dbReference type="Proteomes" id="UP001156601"/>
    </source>
</evidence>
<gene>
    <name evidence="19" type="ORF">GCM10007852_10160</name>
</gene>
<dbReference type="EC" id="2.7.13.3" evidence="3"/>
<dbReference type="Gene3D" id="2.130.10.10">
    <property type="entry name" value="YVTN repeat-like/Quinoprotein amine dehydrogenase"/>
    <property type="match status" value="3"/>
</dbReference>
<dbReference type="CDD" id="cd00082">
    <property type="entry name" value="HisKA"/>
    <property type="match status" value="1"/>
</dbReference>
<dbReference type="Gene3D" id="3.30.565.10">
    <property type="entry name" value="Histidine kinase-like ATPase, C-terminal domain"/>
    <property type="match status" value="1"/>
</dbReference>
<keyword evidence="7" id="KW-0812">Transmembrane</keyword>
<evidence type="ECO:0000256" key="8">
    <source>
        <dbReference type="ARBA" id="ARBA00022741"/>
    </source>
</evidence>
<keyword evidence="13" id="KW-0472">Membrane</keyword>
<dbReference type="Pfam" id="PF00512">
    <property type="entry name" value="HisKA"/>
    <property type="match status" value="1"/>
</dbReference>
<dbReference type="SUPFAM" id="SSF50998">
    <property type="entry name" value="Quinoprotein alcohol dehydrogenase-like"/>
    <property type="match status" value="1"/>
</dbReference>
<accession>A0AA37SVB0</accession>
<dbReference type="PANTHER" id="PTHR45339:SF1">
    <property type="entry name" value="HYBRID SIGNAL TRANSDUCTION HISTIDINE KINASE J"/>
    <property type="match status" value="1"/>
</dbReference>
<feature type="domain" description="HPt" evidence="18">
    <location>
        <begin position="1416"/>
        <end position="1513"/>
    </location>
</feature>
<proteinExistence type="predicted"/>
<evidence type="ECO:0000256" key="7">
    <source>
        <dbReference type="ARBA" id="ARBA00022692"/>
    </source>
</evidence>
<dbReference type="InterPro" id="IPR011006">
    <property type="entry name" value="CheY-like_superfamily"/>
</dbReference>
<feature type="domain" description="Response regulatory" evidence="17">
    <location>
        <begin position="1245"/>
        <end position="1362"/>
    </location>
</feature>
<evidence type="ECO:0000256" key="3">
    <source>
        <dbReference type="ARBA" id="ARBA00012438"/>
    </source>
</evidence>
<evidence type="ECO:0000256" key="14">
    <source>
        <dbReference type="PROSITE-ProRule" id="PRU00110"/>
    </source>
</evidence>
<keyword evidence="5 15" id="KW-0597">Phosphoprotein</keyword>
<keyword evidence="11" id="KW-1133">Transmembrane helix</keyword>
<name>A0AA37SVB0_9ALTE</name>
<dbReference type="Gene3D" id="1.20.120.160">
    <property type="entry name" value="HPT domain"/>
    <property type="match status" value="1"/>
</dbReference>
<dbReference type="InterPro" id="IPR003594">
    <property type="entry name" value="HATPase_dom"/>
</dbReference>
<feature type="domain" description="Histidine kinase" evidence="16">
    <location>
        <begin position="868"/>
        <end position="1084"/>
    </location>
</feature>
<dbReference type="SMART" id="SM00388">
    <property type="entry name" value="HisKA"/>
    <property type="match status" value="1"/>
</dbReference>
<keyword evidence="10" id="KW-0067">ATP-binding</keyword>
<dbReference type="FunFam" id="3.30.565.10:FF:000010">
    <property type="entry name" value="Sensor histidine kinase RcsC"/>
    <property type="match status" value="1"/>
</dbReference>
<evidence type="ECO:0000256" key="12">
    <source>
        <dbReference type="ARBA" id="ARBA00023012"/>
    </source>
</evidence>
<dbReference type="Proteomes" id="UP001156601">
    <property type="component" value="Unassembled WGS sequence"/>
</dbReference>
<evidence type="ECO:0000259" key="17">
    <source>
        <dbReference type="PROSITE" id="PS50110"/>
    </source>
</evidence>
<keyword evidence="8" id="KW-0547">Nucleotide-binding</keyword>
<dbReference type="SMART" id="SM00387">
    <property type="entry name" value="HATPase_c"/>
    <property type="match status" value="1"/>
</dbReference>
<dbReference type="PROSITE" id="PS50894">
    <property type="entry name" value="HPT"/>
    <property type="match status" value="1"/>
</dbReference>
<dbReference type="InterPro" id="IPR011110">
    <property type="entry name" value="Reg_prop"/>
</dbReference>
<feature type="modified residue" description="Phosphohistidine" evidence="14">
    <location>
        <position position="1455"/>
    </location>
</feature>
<dbReference type="InterPro" id="IPR011123">
    <property type="entry name" value="Y_Y_Y"/>
</dbReference>
<dbReference type="Pfam" id="PF07494">
    <property type="entry name" value="Reg_prop"/>
    <property type="match status" value="2"/>
</dbReference>
<reference evidence="19" key="2">
    <citation type="submission" date="2023-01" db="EMBL/GenBank/DDBJ databases">
        <title>Draft genome sequence of Agaribacter marinus strain NBRC 110023.</title>
        <authorList>
            <person name="Sun Q."/>
            <person name="Mori K."/>
        </authorList>
    </citation>
    <scope>NUCLEOTIDE SEQUENCE</scope>
    <source>
        <strain evidence="19">NBRC 110023</strain>
    </source>
</reference>
<dbReference type="InterPro" id="IPR004358">
    <property type="entry name" value="Sig_transdc_His_kin-like_C"/>
</dbReference>
<sequence length="1515" mass="167571">MVCIFNTRANDILEPAFQPIKFVNIDPEDHDFQPVINTIEQDSEGFMWFGTQDGLEKYDGTRFIHYNVEISNSNTLSSNWILDLHNDSSGRFWVATRSGVDRYLSESDSFISVDKALGLPKEFSYKAIVELENGTIWLVTERNGIFSLTPDADRIEYHFTANTTDQLMKLGQNVDLPSNSIVDIVTTPHGEFISIENRGIFRFHDNKLIAYKSNTFAYDGGRFRLTYEPKLNILRAIDKVGALYEVDLDNQNLQIREFNSDVCGTQLAHLFADNGGLLWLATNKGLCAYDSFTGDAHLYQTTDGNKNSLIDNRITSIFSDNGGVMWIGTMVGISRWNPVLRKFNHIEKSFAGKTTLNADVVTSFTYDEQYNIYYVATFGGGISVLANDGKEISFINTQKYAEFDDNVMSVAADNDGHLWIGTFSSGLFKYSVTDSSLMHYKPDPNDEYSLSHSAVSNVLPLASGDIAVATFGGGLNILAPDGRFTRYSRNDATGDSLSSNQLVDLEQDEDGLLWIATIGGGINVFDPQIKSFSFLNKENGALKSNNIFVLHNTKSHMWFGTQETGLGQIYKPSISETELNVVYFDKSTSLPSDSIYGILVDDTNQVWLSHSRGMSKINFATLAIDNFSFVDGIQGRDFTSGAAYADRYGNFFFGGSNGFNVFNPKTLEKHAHSANLNLISFSVANTPISLDSALNDDGVLELAFDKTFIGFKFAVLDYSQPEKNTFEYTLEGLYPQFISNGTSGDINFSSLPDGEYKLKVRGANANGVRTRNEITIPIVVNPPIWRSSVAYAIYLLMIGIFISVVFRSYKQKMRRQLAFQRELQTQVNERTAELSKTNHQLELAVTETQAAKEEAESAAEAKSIFLATMSHEIRTPMNSILGMGELLLNTTLDSVQRKYALTAYRSGEMLLEMINDVLDHSKMEMNKVAVENVPTDVHRTIEDAISYIATRAYEKGVALGLNISQACPKFIFNDPIRLRQIIINIVGNAIKFTESGFVKTVVSVNDFGLNIQITDSGIGIPNDKLESIFNPFEQAESSTTRRFGGSGLGLNITKNLVELLGGSINVSSEMGKGTSFTVTLPINTVDTPDKINACAQIDSIKQSDFLLVLHPSISLDNYTNLLQRIGAKCTVTLRLESSIETLSGYRTDVADLIGENTLVLIDESIVNSHCDASIVHRYEAQILLVEAVSDQIAANSKVYTSIGRLSPLPTTQGLVDAIDYLHSGSKGNTGVNSLDFGLRHKVNARILLVEDVKTNQEVAKGILAQLGCTIDIAENGKQAVEMAVQEYYDMILMDYQMPVMDGIEATTIIKQNNLHNKQTIIVALTADQSIASKEKWRKANVDDFMSKPFAAAEMLATLKKYLSSSIELIDEQASTPSNGTQNNETQRANIDFDTRNLKYTDISTVSAIRDVEAATGQDMLPKLLSIFAEESRELLLNMQTAHKERKGPVLYSSAHALRSMAGNVGAQLVRELSGDIENAAANNDFDKCADAVGKLEDILEQTIIELSSFIRSNDE</sequence>
<comment type="subcellular location">
    <subcellularLocation>
        <location evidence="2">Cell membrane</location>
        <topology evidence="2">Multi-pass membrane protein</topology>
    </subcellularLocation>
</comment>
<dbReference type="Pfam" id="PF01627">
    <property type="entry name" value="Hpt"/>
    <property type="match status" value="1"/>
</dbReference>
<dbReference type="InterPro" id="IPR005467">
    <property type="entry name" value="His_kinase_dom"/>
</dbReference>
<keyword evidence="9 19" id="KW-0418">Kinase</keyword>
<dbReference type="Pfam" id="PF07495">
    <property type="entry name" value="Y_Y_Y"/>
    <property type="match status" value="1"/>
</dbReference>
<dbReference type="Gene3D" id="2.60.40.10">
    <property type="entry name" value="Immunoglobulins"/>
    <property type="match status" value="1"/>
</dbReference>
<dbReference type="CDD" id="cd17546">
    <property type="entry name" value="REC_hyHK_CKI1_RcsC-like"/>
    <property type="match status" value="1"/>
</dbReference>
<dbReference type="Pfam" id="PF02518">
    <property type="entry name" value="HATPase_c"/>
    <property type="match status" value="1"/>
</dbReference>
<dbReference type="EMBL" id="BSOT01000005">
    <property type="protein sequence ID" value="GLR70108.1"/>
    <property type="molecule type" value="Genomic_DNA"/>
</dbReference>
<dbReference type="SUPFAM" id="SSF47384">
    <property type="entry name" value="Homodimeric domain of signal transducing histidine kinase"/>
    <property type="match status" value="1"/>
</dbReference>
<evidence type="ECO:0000259" key="16">
    <source>
        <dbReference type="PROSITE" id="PS50109"/>
    </source>
</evidence>
<evidence type="ECO:0000256" key="9">
    <source>
        <dbReference type="ARBA" id="ARBA00022777"/>
    </source>
</evidence>
<keyword evidence="12" id="KW-0902">Two-component regulatory system</keyword>
<evidence type="ECO:0000256" key="2">
    <source>
        <dbReference type="ARBA" id="ARBA00004651"/>
    </source>
</evidence>
<evidence type="ECO:0000256" key="5">
    <source>
        <dbReference type="ARBA" id="ARBA00022553"/>
    </source>
</evidence>
<dbReference type="FunFam" id="1.10.287.130:FF:000004">
    <property type="entry name" value="Ethylene receptor 1"/>
    <property type="match status" value="1"/>
</dbReference>
<protein>
    <recommendedName>
        <fullName evidence="3">histidine kinase</fullName>
        <ecNumber evidence="3">2.7.13.3</ecNumber>
    </recommendedName>
</protein>
<dbReference type="Gene3D" id="1.10.287.130">
    <property type="match status" value="1"/>
</dbReference>
<comment type="catalytic activity">
    <reaction evidence="1">
        <text>ATP + protein L-histidine = ADP + protein N-phospho-L-histidine.</text>
        <dbReference type="EC" id="2.7.13.3"/>
    </reaction>
</comment>
<evidence type="ECO:0000256" key="4">
    <source>
        <dbReference type="ARBA" id="ARBA00022475"/>
    </source>
</evidence>
<comment type="caution">
    <text evidence="19">The sequence shown here is derived from an EMBL/GenBank/DDBJ whole genome shotgun (WGS) entry which is preliminary data.</text>
</comment>
<dbReference type="InterPro" id="IPR008207">
    <property type="entry name" value="Sig_transdc_His_kin_Hpt_dom"/>
</dbReference>
<feature type="modified residue" description="4-aspartylphosphate" evidence="15">
    <location>
        <position position="1294"/>
    </location>
</feature>